<feature type="transmembrane region" description="Helical" evidence="10">
    <location>
        <begin position="365"/>
        <end position="384"/>
    </location>
</feature>
<dbReference type="OrthoDB" id="9809206at2"/>
<evidence type="ECO:0000256" key="6">
    <source>
        <dbReference type="ARBA" id="ARBA00023053"/>
    </source>
</evidence>
<reference evidence="12 13" key="1">
    <citation type="submission" date="2018-05" db="EMBL/GenBank/DDBJ databases">
        <title>Genomic Encyclopedia of Type Strains, Phase IV (KMG-IV): sequencing the most valuable type-strain genomes for metagenomic binning, comparative biology and taxonomic classification.</title>
        <authorList>
            <person name="Goeker M."/>
        </authorList>
    </citation>
    <scope>NUCLEOTIDE SEQUENCE [LARGE SCALE GENOMIC DNA]</scope>
    <source>
        <strain evidence="12 13">DSM 22440</strain>
    </source>
</reference>
<feature type="transmembrane region" description="Helical" evidence="10">
    <location>
        <begin position="182"/>
        <end position="204"/>
    </location>
</feature>
<keyword evidence="9" id="KW-0739">Sodium transport</keyword>
<evidence type="ECO:0000256" key="10">
    <source>
        <dbReference type="SAM" id="Phobius"/>
    </source>
</evidence>
<evidence type="ECO:0000259" key="11">
    <source>
        <dbReference type="Pfam" id="PF00999"/>
    </source>
</evidence>
<evidence type="ECO:0000256" key="3">
    <source>
        <dbReference type="ARBA" id="ARBA00022475"/>
    </source>
</evidence>
<feature type="transmembrane region" description="Helical" evidence="10">
    <location>
        <begin position="266"/>
        <end position="286"/>
    </location>
</feature>
<feature type="transmembrane region" description="Helical" evidence="10">
    <location>
        <begin position="107"/>
        <end position="127"/>
    </location>
</feature>
<keyword evidence="5 10" id="KW-1133">Transmembrane helix</keyword>
<evidence type="ECO:0000256" key="9">
    <source>
        <dbReference type="ARBA" id="ARBA00023201"/>
    </source>
</evidence>
<evidence type="ECO:0000256" key="2">
    <source>
        <dbReference type="ARBA" id="ARBA00022448"/>
    </source>
</evidence>
<gene>
    <name evidence="12" type="ORF">DES38_10220</name>
</gene>
<dbReference type="GO" id="GO:0098719">
    <property type="term" value="P:sodium ion import across plasma membrane"/>
    <property type="evidence" value="ECO:0007669"/>
    <property type="project" value="TreeGrafter"/>
</dbReference>
<evidence type="ECO:0000313" key="12">
    <source>
        <dbReference type="EMBL" id="PXW92442.1"/>
    </source>
</evidence>
<dbReference type="PANTHER" id="PTHR10110:SF86">
    <property type="entry name" value="SODIUM_HYDROGEN EXCHANGER 7"/>
    <property type="match status" value="1"/>
</dbReference>
<keyword evidence="3" id="KW-1003">Cell membrane</keyword>
<sequence>MDLQHMVSLLFIGYIVYTIDKKQENFPAPTVLLIVGMGLSLFSYFDAIILTETMLYHLFIPPLLFVSAYQFPIQALIKNKRIIFLLATLGLFIHVLLLGALTYTLSLFWFPISFLGAMLISAILTPTDPVSVVSIIKNSTVDNDLAHVVEGESMFNDGTSIVVFTALLQFLAPTTESSIGGFLYNFLIVSIGGLLIGIILGYLMTRAIHFSKHSHYQLMLSITLAYGSFILAEGLGVSGVLAVVASGTMLSHAFYQSKKEAHFRDLLDGFWEIVEVSLLALLYLLIGIEVTDYLSIRYLGIGFTLVIFAIIARYITIFLVSRLVKRHNWRYNLLISWSGLKGSMSVFLILTLHLRTETQATTDQLVAISFTVVILSLILQSLTLSRLTRKLVGKP</sequence>
<keyword evidence="4 10" id="KW-0812">Transmembrane</keyword>
<keyword evidence="13" id="KW-1185">Reference proteome</keyword>
<comment type="subcellular location">
    <subcellularLocation>
        <location evidence="1">Cell membrane</location>
        <topology evidence="1">Multi-pass membrane protein</topology>
    </subcellularLocation>
</comment>
<keyword evidence="7" id="KW-0406">Ion transport</keyword>
<feature type="transmembrane region" description="Helical" evidence="10">
    <location>
        <begin position="224"/>
        <end position="245"/>
    </location>
</feature>
<dbReference type="GO" id="GO:0015385">
    <property type="term" value="F:sodium:proton antiporter activity"/>
    <property type="evidence" value="ECO:0007669"/>
    <property type="project" value="InterPro"/>
</dbReference>
<dbReference type="GO" id="GO:0051453">
    <property type="term" value="P:regulation of intracellular pH"/>
    <property type="evidence" value="ECO:0007669"/>
    <property type="project" value="TreeGrafter"/>
</dbReference>
<proteinExistence type="predicted"/>
<dbReference type="EMBL" id="QJJR01000002">
    <property type="protein sequence ID" value="PXW92442.1"/>
    <property type="molecule type" value="Genomic_DNA"/>
</dbReference>
<dbReference type="RefSeq" id="WP_110250331.1">
    <property type="nucleotide sequence ID" value="NZ_QJJR01000002.1"/>
</dbReference>
<evidence type="ECO:0000256" key="7">
    <source>
        <dbReference type="ARBA" id="ARBA00023065"/>
    </source>
</evidence>
<dbReference type="Pfam" id="PF00999">
    <property type="entry name" value="Na_H_Exchanger"/>
    <property type="match status" value="1"/>
</dbReference>
<keyword evidence="8 10" id="KW-0472">Membrane</keyword>
<keyword evidence="2" id="KW-0813">Transport</keyword>
<dbReference type="Proteomes" id="UP000247922">
    <property type="component" value="Unassembled WGS sequence"/>
</dbReference>
<feature type="domain" description="Cation/H+ exchanger transmembrane" evidence="11">
    <location>
        <begin position="10"/>
        <end position="389"/>
    </location>
</feature>
<feature type="transmembrane region" description="Helical" evidence="10">
    <location>
        <begin position="333"/>
        <end position="353"/>
    </location>
</feature>
<dbReference type="AlphaFoldDB" id="A0A2V3WU14"/>
<dbReference type="Gene3D" id="6.10.140.1330">
    <property type="match status" value="1"/>
</dbReference>
<dbReference type="InterPro" id="IPR018422">
    <property type="entry name" value="Cation/H_exchanger_CPA1"/>
</dbReference>
<feature type="transmembrane region" description="Helical" evidence="10">
    <location>
        <begin position="55"/>
        <end position="71"/>
    </location>
</feature>
<evidence type="ECO:0000313" key="13">
    <source>
        <dbReference type="Proteomes" id="UP000247922"/>
    </source>
</evidence>
<evidence type="ECO:0000256" key="5">
    <source>
        <dbReference type="ARBA" id="ARBA00022989"/>
    </source>
</evidence>
<protein>
    <submittedName>
        <fullName evidence="12">Sodium/proton antiporter (CPA1 family)</fullName>
    </submittedName>
</protein>
<organism evidence="12 13">
    <name type="scientific">Streptohalobacillus salinus</name>
    <dbReference type="NCBI Taxonomy" id="621096"/>
    <lineage>
        <taxon>Bacteria</taxon>
        <taxon>Bacillati</taxon>
        <taxon>Bacillota</taxon>
        <taxon>Bacilli</taxon>
        <taxon>Bacillales</taxon>
        <taxon>Bacillaceae</taxon>
        <taxon>Streptohalobacillus</taxon>
    </lineage>
</organism>
<dbReference type="GO" id="GO:0015386">
    <property type="term" value="F:potassium:proton antiporter activity"/>
    <property type="evidence" value="ECO:0007669"/>
    <property type="project" value="TreeGrafter"/>
</dbReference>
<accession>A0A2V3WU14</accession>
<dbReference type="InterPro" id="IPR006153">
    <property type="entry name" value="Cation/H_exchanger_TM"/>
</dbReference>
<evidence type="ECO:0000256" key="1">
    <source>
        <dbReference type="ARBA" id="ARBA00004651"/>
    </source>
</evidence>
<evidence type="ECO:0000256" key="8">
    <source>
        <dbReference type="ARBA" id="ARBA00023136"/>
    </source>
</evidence>
<keyword evidence="6" id="KW-0915">Sodium</keyword>
<name>A0A2V3WU14_9BACI</name>
<comment type="caution">
    <text evidence="12">The sequence shown here is derived from an EMBL/GenBank/DDBJ whole genome shotgun (WGS) entry which is preliminary data.</text>
</comment>
<evidence type="ECO:0000256" key="4">
    <source>
        <dbReference type="ARBA" id="ARBA00022692"/>
    </source>
</evidence>
<dbReference type="GO" id="GO:0005886">
    <property type="term" value="C:plasma membrane"/>
    <property type="evidence" value="ECO:0007669"/>
    <property type="project" value="UniProtKB-SubCell"/>
</dbReference>
<feature type="transmembrane region" description="Helical" evidence="10">
    <location>
        <begin position="298"/>
        <end position="321"/>
    </location>
</feature>
<dbReference type="PANTHER" id="PTHR10110">
    <property type="entry name" value="SODIUM/HYDROGEN EXCHANGER"/>
    <property type="match status" value="1"/>
</dbReference>
<feature type="transmembrane region" description="Helical" evidence="10">
    <location>
        <begin position="83"/>
        <end position="101"/>
    </location>
</feature>